<organism evidence="8 9">
    <name type="scientific">Thermasporomyces composti</name>
    <dbReference type="NCBI Taxonomy" id="696763"/>
    <lineage>
        <taxon>Bacteria</taxon>
        <taxon>Bacillati</taxon>
        <taxon>Actinomycetota</taxon>
        <taxon>Actinomycetes</taxon>
        <taxon>Propionibacteriales</taxon>
        <taxon>Nocardioidaceae</taxon>
        <taxon>Thermasporomyces</taxon>
    </lineage>
</organism>
<name>A0A3D9VH02_THECX</name>
<dbReference type="InterPro" id="IPR017853">
    <property type="entry name" value="GH"/>
</dbReference>
<comment type="similarity">
    <text evidence="1">Belongs to the glycosyl hydrolase 29 family.</text>
</comment>
<dbReference type="Gene3D" id="2.60.120.260">
    <property type="entry name" value="Galactose-binding domain-like"/>
    <property type="match status" value="1"/>
</dbReference>
<dbReference type="Pfam" id="PF01120">
    <property type="entry name" value="Alpha_L_fucos"/>
    <property type="match status" value="2"/>
</dbReference>
<evidence type="ECO:0000256" key="6">
    <source>
        <dbReference type="SAM" id="MobiDB-lite"/>
    </source>
</evidence>
<evidence type="ECO:0000313" key="8">
    <source>
        <dbReference type="EMBL" id="REF36591.1"/>
    </source>
</evidence>
<evidence type="ECO:0000313" key="9">
    <source>
        <dbReference type="Proteomes" id="UP000256485"/>
    </source>
</evidence>
<dbReference type="InterPro" id="IPR000933">
    <property type="entry name" value="Glyco_hydro_29"/>
</dbReference>
<feature type="domain" description="Glycoside hydrolase family 29 N-terminal" evidence="7">
    <location>
        <begin position="156"/>
        <end position="465"/>
    </location>
</feature>
<dbReference type="SUPFAM" id="SSF51445">
    <property type="entry name" value="(Trans)glycosidases"/>
    <property type="match status" value="2"/>
</dbReference>
<comment type="caution">
    <text evidence="8">The sequence shown here is derived from an EMBL/GenBank/DDBJ whole genome shotgun (WGS) entry which is preliminary data.</text>
</comment>
<dbReference type="GO" id="GO:0016139">
    <property type="term" value="P:glycoside catabolic process"/>
    <property type="evidence" value="ECO:0007669"/>
    <property type="project" value="TreeGrafter"/>
</dbReference>
<dbReference type="PANTHER" id="PTHR10030">
    <property type="entry name" value="ALPHA-L-FUCOSIDASE"/>
    <property type="match status" value="1"/>
</dbReference>
<dbReference type="EC" id="3.2.1.51" evidence="2"/>
<feature type="domain" description="Glycoside hydrolase family 29 N-terminal" evidence="7">
    <location>
        <begin position="60"/>
        <end position="117"/>
    </location>
</feature>
<dbReference type="GO" id="GO:0004560">
    <property type="term" value="F:alpha-L-fucosidase activity"/>
    <property type="evidence" value="ECO:0007669"/>
    <property type="project" value="InterPro"/>
</dbReference>
<reference evidence="8 9" key="1">
    <citation type="submission" date="2018-08" db="EMBL/GenBank/DDBJ databases">
        <title>Sequencing the genomes of 1000 actinobacteria strains.</title>
        <authorList>
            <person name="Klenk H.-P."/>
        </authorList>
    </citation>
    <scope>NUCLEOTIDE SEQUENCE [LARGE SCALE GENOMIC DNA]</scope>
    <source>
        <strain evidence="8 9">DSM 22891</strain>
    </source>
</reference>
<sequence length="614" mass="68417">MASPDCRSAIRPAPVLPVLECDGFDRVLAKASAIVPERRHLDWQRLEVTGFTHVGMNTFTNREWGSGMEKEERFAPIRIDVDQWMDSFVDMGAGLAMLTAKHHDGFVLYPTRYTPHSVIASPWWVRLDGCEDADAVRAARARAEERRREGLGDAYWQVRDVGCVNPDGDILRRYVDAARARGLRVGVYLSPSDGAELPHEWHKNTYIPMIEAKPADQRNAAERATLEDAPAPPAGLGRFGNGSEPKPRIIPTLVPNDDRAEKVASGELPSFRVTVNDYDAYYLNQLYEIFTEYGPIDELWLDGANPWSGSGITQDYDFTTWFWLIKQLSPNTLVFAGPQGTRWVGNEAGVARTTEWSVVPMTGDPDTAHNEGLIAGGAMAEDIGSRHVLADPRVRFLQWYPAEADTSIRPGWFFHPTERPKSAEDLVRTYQQSVGRNAVLLLNVPPTPDGVVHEDDVAVLRSFGAAIRATYATNLLERQPNDPEPSPSDRKLIELLTDDDMTTAWSPPRKATTGTVEIRLPGTRTFDQIRLGEDITRGQQVEQFVVEAWDGTDWLRLTSTSGPRTATTIGYSRILVLDEPITTDRLRIHVLQARATPRIGFVGLYRTAPPAPAD</sequence>
<dbReference type="RefSeq" id="WP_115850206.1">
    <property type="nucleotide sequence ID" value="NZ_QTUC01000001.1"/>
</dbReference>
<dbReference type="SUPFAM" id="SSF49785">
    <property type="entry name" value="Galactose-binding domain-like"/>
    <property type="match status" value="1"/>
</dbReference>
<evidence type="ECO:0000256" key="5">
    <source>
        <dbReference type="ARBA" id="ARBA00023295"/>
    </source>
</evidence>
<dbReference type="GO" id="GO:0006004">
    <property type="term" value="P:fucose metabolic process"/>
    <property type="evidence" value="ECO:0007669"/>
    <property type="project" value="TreeGrafter"/>
</dbReference>
<feature type="region of interest" description="Disordered" evidence="6">
    <location>
        <begin position="217"/>
        <end position="242"/>
    </location>
</feature>
<dbReference type="InterPro" id="IPR057739">
    <property type="entry name" value="Glyco_hydro_29_N"/>
</dbReference>
<dbReference type="InterPro" id="IPR008979">
    <property type="entry name" value="Galactose-bd-like_sf"/>
</dbReference>
<dbReference type="GO" id="GO:0005764">
    <property type="term" value="C:lysosome"/>
    <property type="evidence" value="ECO:0007669"/>
    <property type="project" value="TreeGrafter"/>
</dbReference>
<accession>A0A3D9VH02</accession>
<dbReference type="Gene3D" id="3.20.20.80">
    <property type="entry name" value="Glycosidases"/>
    <property type="match status" value="3"/>
</dbReference>
<dbReference type="Proteomes" id="UP000256485">
    <property type="component" value="Unassembled WGS sequence"/>
</dbReference>
<evidence type="ECO:0000256" key="1">
    <source>
        <dbReference type="ARBA" id="ARBA00007951"/>
    </source>
</evidence>
<keyword evidence="5" id="KW-0326">Glycosidase</keyword>
<gene>
    <name evidence="8" type="ORF">DFJ64_2004</name>
</gene>
<evidence type="ECO:0000256" key="3">
    <source>
        <dbReference type="ARBA" id="ARBA00022729"/>
    </source>
</evidence>
<dbReference type="EMBL" id="QTUC01000001">
    <property type="protein sequence ID" value="REF36591.1"/>
    <property type="molecule type" value="Genomic_DNA"/>
</dbReference>
<keyword evidence="9" id="KW-1185">Reference proteome</keyword>
<protein>
    <recommendedName>
        <fullName evidence="2">alpha-L-fucosidase</fullName>
        <ecNumber evidence="2">3.2.1.51</ecNumber>
    </recommendedName>
</protein>
<keyword evidence="4" id="KW-0378">Hydrolase</keyword>
<dbReference type="SMART" id="SM00812">
    <property type="entry name" value="Alpha_L_fucos"/>
    <property type="match status" value="1"/>
</dbReference>
<evidence type="ECO:0000256" key="2">
    <source>
        <dbReference type="ARBA" id="ARBA00012662"/>
    </source>
</evidence>
<feature type="compositionally biased region" description="Basic and acidic residues" evidence="6">
    <location>
        <begin position="217"/>
        <end position="226"/>
    </location>
</feature>
<evidence type="ECO:0000256" key="4">
    <source>
        <dbReference type="ARBA" id="ARBA00022801"/>
    </source>
</evidence>
<dbReference type="PANTHER" id="PTHR10030:SF37">
    <property type="entry name" value="ALPHA-L-FUCOSIDASE-RELATED"/>
    <property type="match status" value="1"/>
</dbReference>
<evidence type="ECO:0000259" key="7">
    <source>
        <dbReference type="Pfam" id="PF01120"/>
    </source>
</evidence>
<proteinExistence type="inferred from homology"/>
<keyword evidence="3" id="KW-0732">Signal</keyword>
<dbReference type="OrthoDB" id="5526311at2"/>
<dbReference type="AlphaFoldDB" id="A0A3D9VH02"/>